<keyword evidence="4" id="KW-1185">Reference proteome</keyword>
<feature type="region of interest" description="Disordered" evidence="1">
    <location>
        <begin position="1060"/>
        <end position="1080"/>
    </location>
</feature>
<feature type="compositionally biased region" description="Acidic residues" evidence="1">
    <location>
        <begin position="1066"/>
        <end position="1080"/>
    </location>
</feature>
<feature type="compositionally biased region" description="Basic and acidic residues" evidence="1">
    <location>
        <begin position="252"/>
        <end position="266"/>
    </location>
</feature>
<feature type="region of interest" description="Disordered" evidence="1">
    <location>
        <begin position="1199"/>
        <end position="1260"/>
    </location>
</feature>
<dbReference type="Proteomes" id="UP001152797">
    <property type="component" value="Unassembled WGS sequence"/>
</dbReference>
<protein>
    <submittedName>
        <fullName evidence="2">Uncharacterized protein</fullName>
    </submittedName>
</protein>
<feature type="compositionally biased region" description="Basic residues" evidence="1">
    <location>
        <begin position="667"/>
        <end position="676"/>
    </location>
</feature>
<evidence type="ECO:0000256" key="1">
    <source>
        <dbReference type="SAM" id="MobiDB-lite"/>
    </source>
</evidence>
<reference evidence="2" key="1">
    <citation type="submission" date="2022-10" db="EMBL/GenBank/DDBJ databases">
        <authorList>
            <person name="Chen Y."/>
            <person name="Dougan E. K."/>
            <person name="Chan C."/>
            <person name="Rhodes N."/>
            <person name="Thang M."/>
        </authorList>
    </citation>
    <scope>NUCLEOTIDE SEQUENCE</scope>
</reference>
<feature type="region of interest" description="Disordered" evidence="1">
    <location>
        <begin position="206"/>
        <end position="715"/>
    </location>
</feature>
<feature type="compositionally biased region" description="Basic and acidic residues" evidence="1">
    <location>
        <begin position="295"/>
        <end position="307"/>
    </location>
</feature>
<feature type="compositionally biased region" description="Basic and acidic residues" evidence="1">
    <location>
        <begin position="698"/>
        <end position="708"/>
    </location>
</feature>
<feature type="compositionally biased region" description="Basic and acidic residues" evidence="1">
    <location>
        <begin position="54"/>
        <end position="93"/>
    </location>
</feature>
<feature type="compositionally biased region" description="Low complexity" evidence="1">
    <location>
        <begin position="640"/>
        <end position="666"/>
    </location>
</feature>
<evidence type="ECO:0000313" key="2">
    <source>
        <dbReference type="EMBL" id="CAI3986036.1"/>
    </source>
</evidence>
<feature type="compositionally biased region" description="Acidic residues" evidence="1">
    <location>
        <begin position="395"/>
        <end position="406"/>
    </location>
</feature>
<feature type="non-terminal residue" evidence="2">
    <location>
        <position position="1260"/>
    </location>
</feature>
<feature type="non-terminal residue" evidence="2">
    <location>
        <position position="1"/>
    </location>
</feature>
<dbReference type="AlphaFoldDB" id="A0A9P1C942"/>
<feature type="compositionally biased region" description="Basic and acidic residues" evidence="1">
    <location>
        <begin position="462"/>
        <end position="476"/>
    </location>
</feature>
<feature type="compositionally biased region" description="Basic and acidic residues" evidence="1">
    <location>
        <begin position="490"/>
        <end position="500"/>
    </location>
</feature>
<organism evidence="2">
    <name type="scientific">Cladocopium goreaui</name>
    <dbReference type="NCBI Taxonomy" id="2562237"/>
    <lineage>
        <taxon>Eukaryota</taxon>
        <taxon>Sar</taxon>
        <taxon>Alveolata</taxon>
        <taxon>Dinophyceae</taxon>
        <taxon>Suessiales</taxon>
        <taxon>Symbiodiniaceae</taxon>
        <taxon>Cladocopium</taxon>
    </lineage>
</organism>
<comment type="caution">
    <text evidence="2">The sequence shown here is derived from an EMBL/GenBank/DDBJ whole genome shotgun (WGS) entry which is preliminary data.</text>
</comment>
<sequence length="1260" mass="139886">WRPHGPDHPYPKLKDYAVQMAYDNLFMHWGVRLRKAKSKVLVIDVDPMEVKQEEKDYQRVDQGDDCQGADKKGEECDVKGMEKEPVGPPRENDDVSCMSSPSSVNVASINLRMQQIKQKLAERALAKAASLPAPAASFSGAAIDNMETLPYLVPEYEDSQECLSPTSIVTPSPLLSRLPSTTPDKVLCRGLTEAFEHAMPPEPACKDMAQQQQQQQPMADLQQQQQRPMADLMEPEKPSPPSGEHVMQVERLSLEHEKVGEPEKHLQQPGVPLQQLASEPGKPFQGPEHPGAGAPDKDEDFKLEEPCKPVQKPQDSEVGEPEKQGELDMPLQQPQHPEVGEPDMPLQQPQHPEGGEPDMPLQQPEDSEVGEPDMPLQQPEDSEVGEPDMPLQQPEDSEVGEPDQPEVDQPGKLQPTEHPEAEDELEKPGEIEDDEIEDDEIEDDEDVVMVGEKGSDSVPEVKPGDSLEIEKDLDMEFEKEEDAPVVPRVDQFKQKKENHPPGRRGRPPKKGDSKSGKPRAKATAKAEAKSKAKAKASPKSKAKAKASPKSKAKAKASPKQKVEGLLRPSSRRPRISIDDIIPPTPAPPRQSMPERGVTEPEPVSAPAAPPAPEPAPAPAASGRGRAGKRRAAVPAPAPLGPSASSAPSAPATGPAEAAAAEVAAALPKKRAPKKQKKADPNESVPVPDPDDSGVSEADGGRKVKEKSFARRAMPKTQPALMKWKAIRDIFHQQVRPELGEFSRFPGRHEDPWWKVSVACFAEKGCPPNEEGCKRLIYELVDGFVANERSCREVFPSTWPSSVLGPLVQAHPEVIFLVLLVHWMGVGEDSGYQVLEYFAGVAHIATLAKAVGYKSLAFERNFGKASKRLAIAWILRSEFGLVVALFAVCCSSFELKNKLQADALGAAEPVPKVESATDEQLFGSPVQAVDPYVQDLDMEDGLQDFWARQVEEVMLKRLARFFKPRADGSYCVSEDLVKLWHTDEGKEQLLTEFSNSGYDKEVMASRCLKRIREKISEQEMWVEGEFASEIDMRDELKFSENRIKAIKAECEKRRGWTRKKRRSVLREEEDTDDEFEEKNDDFEMNTWSMKAQPETGDDGLSKAEKAQADKEHAWAKTMKSVSWPEMDDDAVPSAYVGKVLACLGKWQLKVGQLQAYLEEFDKNDACISGLLKQGQSVATALTAVADKLDDINKQAVLNNLEDEQQDRSKEEFKEAKRRPYLNHAKREMRKRSVDAENQPEQPLRRCSPNIGMPWLKRGERR</sequence>
<feature type="region of interest" description="Disordered" evidence="1">
    <location>
        <begin position="54"/>
        <end position="99"/>
    </location>
</feature>
<gene>
    <name evidence="2" type="ORF">C1SCF055_LOCUS13420</name>
</gene>
<feature type="compositionally biased region" description="Low complexity" evidence="1">
    <location>
        <begin position="207"/>
        <end position="232"/>
    </location>
</feature>
<dbReference type="OrthoDB" id="10527342at2759"/>
<name>A0A9P1C942_9DINO</name>
<feature type="compositionally biased region" description="Basic and acidic residues" evidence="1">
    <location>
        <begin position="1204"/>
        <end position="1213"/>
    </location>
</feature>
<proteinExistence type="predicted"/>
<feature type="compositionally biased region" description="Basic residues" evidence="1">
    <location>
        <begin position="531"/>
        <end position="558"/>
    </location>
</feature>
<feature type="compositionally biased region" description="Acidic residues" evidence="1">
    <location>
        <begin position="420"/>
        <end position="447"/>
    </location>
</feature>
<reference evidence="3 4" key="2">
    <citation type="submission" date="2024-05" db="EMBL/GenBank/DDBJ databases">
        <authorList>
            <person name="Chen Y."/>
            <person name="Shah S."/>
            <person name="Dougan E. K."/>
            <person name="Thang M."/>
            <person name="Chan C."/>
        </authorList>
    </citation>
    <scope>NUCLEOTIDE SEQUENCE [LARGE SCALE GENOMIC DNA]</scope>
</reference>
<evidence type="ECO:0000313" key="3">
    <source>
        <dbReference type="EMBL" id="CAL4773348.1"/>
    </source>
</evidence>
<evidence type="ECO:0000313" key="4">
    <source>
        <dbReference type="Proteomes" id="UP001152797"/>
    </source>
</evidence>
<dbReference type="EMBL" id="CAMXCT020001039">
    <property type="protein sequence ID" value="CAL1139411.1"/>
    <property type="molecule type" value="Genomic_DNA"/>
</dbReference>
<accession>A0A9P1C942</accession>
<dbReference type="EMBL" id="CAMXCT010001039">
    <property type="protein sequence ID" value="CAI3986036.1"/>
    <property type="molecule type" value="Genomic_DNA"/>
</dbReference>
<feature type="compositionally biased region" description="Pro residues" evidence="1">
    <location>
        <begin position="607"/>
        <end position="617"/>
    </location>
</feature>
<dbReference type="EMBL" id="CAMXCT030001039">
    <property type="protein sequence ID" value="CAL4773348.1"/>
    <property type="molecule type" value="Genomic_DNA"/>
</dbReference>